<keyword evidence="2" id="KW-0732">Signal</keyword>
<dbReference type="PROSITE" id="PS51257">
    <property type="entry name" value="PROKAR_LIPOPROTEIN"/>
    <property type="match status" value="1"/>
</dbReference>
<feature type="compositionally biased region" description="Low complexity" evidence="1">
    <location>
        <begin position="56"/>
        <end position="69"/>
    </location>
</feature>
<feature type="compositionally biased region" description="Basic and acidic residues" evidence="1">
    <location>
        <begin position="33"/>
        <end position="55"/>
    </location>
</feature>
<dbReference type="KEGG" id="mmio:HLA92_02845"/>
<dbReference type="RefSeq" id="WP_171113342.1">
    <property type="nucleotide sequence ID" value="NZ_CP053097.1"/>
</dbReference>
<evidence type="ECO:0000313" key="4">
    <source>
        <dbReference type="Proteomes" id="UP000502118"/>
    </source>
</evidence>
<evidence type="ECO:0000313" key="3">
    <source>
        <dbReference type="EMBL" id="QJR44353.1"/>
    </source>
</evidence>
<accession>A0A6M4JBH6</accession>
<feature type="region of interest" description="Disordered" evidence="1">
    <location>
        <begin position="30"/>
        <end position="69"/>
    </location>
</feature>
<sequence length="69" mass="7710">MKKQYTQLFALATGISIFSIPFIASACTTKQENTNDKIKSEDSNIKNIDESKKDQNINQNNTTNTPQGK</sequence>
<evidence type="ECO:0008006" key="5">
    <source>
        <dbReference type="Google" id="ProtNLM"/>
    </source>
</evidence>
<protein>
    <recommendedName>
        <fullName evidence="5">Variable surface lipoprotein</fullName>
    </recommendedName>
</protein>
<dbReference type="EMBL" id="CP053097">
    <property type="protein sequence ID" value="QJR44353.1"/>
    <property type="molecule type" value="Genomic_DNA"/>
</dbReference>
<evidence type="ECO:0000256" key="2">
    <source>
        <dbReference type="SAM" id="SignalP"/>
    </source>
</evidence>
<dbReference type="Proteomes" id="UP000502118">
    <property type="component" value="Chromosome"/>
</dbReference>
<name>A0A6M4JBH6_9MOLU</name>
<feature type="chain" id="PRO_5026722907" description="Variable surface lipoprotein" evidence="2">
    <location>
        <begin position="27"/>
        <end position="69"/>
    </location>
</feature>
<feature type="signal peptide" evidence="2">
    <location>
        <begin position="1"/>
        <end position="26"/>
    </location>
</feature>
<keyword evidence="4" id="KW-1185">Reference proteome</keyword>
<reference evidence="3 4" key="1">
    <citation type="submission" date="2020-05" db="EMBL/GenBank/DDBJ databases">
        <title>Novel Mycoplasma species detected in Mirounga angustirostris (northern elephant seal) from the USA.</title>
        <authorList>
            <person name="Volokhov D.V."/>
        </authorList>
    </citation>
    <scope>NUCLEOTIDE SEQUENCE [LARGE SCALE GENOMIC DNA]</scope>
    <source>
        <strain evidence="3 4">Mirounga ES2806-NAS</strain>
    </source>
</reference>
<gene>
    <name evidence="3" type="ORF">HLA92_02845</name>
</gene>
<organism evidence="3 4">
    <name type="scientific">Mycoplasma miroungirhinis</name>
    <dbReference type="NCBI Taxonomy" id="754516"/>
    <lineage>
        <taxon>Bacteria</taxon>
        <taxon>Bacillati</taxon>
        <taxon>Mycoplasmatota</taxon>
        <taxon>Mollicutes</taxon>
        <taxon>Mycoplasmataceae</taxon>
        <taxon>Mycoplasma</taxon>
    </lineage>
</organism>
<dbReference type="AlphaFoldDB" id="A0A6M4JBH6"/>
<evidence type="ECO:0000256" key="1">
    <source>
        <dbReference type="SAM" id="MobiDB-lite"/>
    </source>
</evidence>
<proteinExistence type="predicted"/>